<evidence type="ECO:0000256" key="6">
    <source>
        <dbReference type="ARBA" id="ARBA00017721"/>
    </source>
</evidence>
<name>A0A7R9BV30_9CRUS</name>
<keyword evidence="11" id="KW-0460">Magnesium</keyword>
<dbReference type="InterPro" id="IPR002156">
    <property type="entry name" value="RNaseH_domain"/>
</dbReference>
<dbReference type="GO" id="GO:0046872">
    <property type="term" value="F:metal ion binding"/>
    <property type="evidence" value="ECO:0007669"/>
    <property type="project" value="UniProtKB-KW"/>
</dbReference>
<dbReference type="Pfam" id="PF00075">
    <property type="entry name" value="RNase_H"/>
    <property type="match status" value="2"/>
</dbReference>
<dbReference type="FunFam" id="3.40.970.10:FF:000002">
    <property type="entry name" value="Ribonuclease H"/>
    <property type="match status" value="2"/>
</dbReference>
<dbReference type="OrthoDB" id="6340616at2759"/>
<dbReference type="InterPro" id="IPR011320">
    <property type="entry name" value="RNase_H1_N"/>
</dbReference>
<dbReference type="EC" id="3.1.26.4" evidence="5"/>
<proteinExistence type="inferred from homology"/>
<evidence type="ECO:0000259" key="12">
    <source>
        <dbReference type="PROSITE" id="PS50879"/>
    </source>
</evidence>
<evidence type="ECO:0000256" key="2">
    <source>
        <dbReference type="ARBA" id="ARBA00001946"/>
    </source>
</evidence>
<dbReference type="PANTHER" id="PTHR10642">
    <property type="entry name" value="RIBONUCLEASE H1"/>
    <property type="match status" value="1"/>
</dbReference>
<dbReference type="Gene3D" id="3.40.970.10">
    <property type="entry name" value="Ribonuclease H1, N-terminal domain"/>
    <property type="match status" value="2"/>
</dbReference>
<keyword evidence="7" id="KW-0540">Nuclease</keyword>
<dbReference type="EMBL" id="CAJPEX010002224">
    <property type="protein sequence ID" value="CAG0920672.1"/>
    <property type="molecule type" value="Genomic_DNA"/>
</dbReference>
<dbReference type="SUPFAM" id="SSF55658">
    <property type="entry name" value="L9 N-domain-like"/>
    <property type="match status" value="2"/>
</dbReference>
<evidence type="ECO:0000256" key="8">
    <source>
        <dbReference type="ARBA" id="ARBA00022723"/>
    </source>
</evidence>
<evidence type="ECO:0000313" key="13">
    <source>
        <dbReference type="EMBL" id="CAD7280520.1"/>
    </source>
</evidence>
<dbReference type="GO" id="GO:0004523">
    <property type="term" value="F:RNA-DNA hybrid ribonuclease activity"/>
    <property type="evidence" value="ECO:0007669"/>
    <property type="project" value="UniProtKB-EC"/>
</dbReference>
<dbReference type="InterPro" id="IPR009027">
    <property type="entry name" value="Ribosomal_bL9/RNase_H1_N"/>
</dbReference>
<dbReference type="Pfam" id="PF01693">
    <property type="entry name" value="Cauli_VI"/>
    <property type="match status" value="2"/>
</dbReference>
<sequence>MPYYAVSEGVRPGIYNSWGECEQQVSRFPGAHFRKFSTREEAEDYMSDPIEVPDRILRQARLARSFEFTDDDFAVCYTDGSCKRSKGNAAGVGVWFGPRHVANISEPIPPPSTNNKAELLAVLYAIHAANEAGLVRLEIRSDSWYVINSCSVWIKKWRRNNWQTSNYNGYSKDVENQDEIRAIDEALSLITVRFVDLRKQLLSFSALLSVKMPFYAVLRGVNPGIFSSWQECEPQVSRFSRNEYRKFSTRQDAENYLNEQGSQVTVNNRILMELLQIVKDLVRKVHVLESSHEAVRGVPQCPCPPTVKFSTLEMCHLLSVSRKELKEITLRGEGRLSQMLMDYFPGNADKRRAETDIMSVEPPSKILKPDLVVREPESLVASGERSTYEKPKIPPRILEEARKAKVSDFTFTPDGFAICYTDGSCITHLQISGVGVWFGHDHVANISEPLPVPGTSNRAELTAVLYAIHVAKEAGLSKLEVRTDSTYTKNCVTVWLPNWKVNNWQTTANKDVLNQNEIRAIDEAFNYVEVKFKWIRAHSKEEGNEAADRLARLGVAKSMRNSES</sequence>
<organism evidence="13">
    <name type="scientific">Notodromas monacha</name>
    <dbReference type="NCBI Taxonomy" id="399045"/>
    <lineage>
        <taxon>Eukaryota</taxon>
        <taxon>Metazoa</taxon>
        <taxon>Ecdysozoa</taxon>
        <taxon>Arthropoda</taxon>
        <taxon>Crustacea</taxon>
        <taxon>Oligostraca</taxon>
        <taxon>Ostracoda</taxon>
        <taxon>Podocopa</taxon>
        <taxon>Podocopida</taxon>
        <taxon>Cypridocopina</taxon>
        <taxon>Cypridoidea</taxon>
        <taxon>Cyprididae</taxon>
        <taxon>Notodromas</taxon>
    </lineage>
</organism>
<evidence type="ECO:0000256" key="5">
    <source>
        <dbReference type="ARBA" id="ARBA00012180"/>
    </source>
</evidence>
<dbReference type="EMBL" id="OA884261">
    <property type="protein sequence ID" value="CAD7280520.1"/>
    <property type="molecule type" value="Genomic_DNA"/>
</dbReference>
<dbReference type="CDD" id="cd09280">
    <property type="entry name" value="RNase_HI_eukaryote_like"/>
    <property type="match status" value="2"/>
</dbReference>
<keyword evidence="9" id="KW-0255">Endonuclease</keyword>
<dbReference type="Gene3D" id="3.30.420.10">
    <property type="entry name" value="Ribonuclease H-like superfamily/Ribonuclease H"/>
    <property type="match status" value="2"/>
</dbReference>
<comment type="similarity">
    <text evidence="4">Belongs to the RNase H family.</text>
</comment>
<reference evidence="13" key="1">
    <citation type="submission" date="2020-11" db="EMBL/GenBank/DDBJ databases">
        <authorList>
            <person name="Tran Van P."/>
        </authorList>
    </citation>
    <scope>NUCLEOTIDE SEQUENCE</scope>
</reference>
<evidence type="ECO:0000256" key="11">
    <source>
        <dbReference type="ARBA" id="ARBA00022842"/>
    </source>
</evidence>
<comment type="function">
    <text evidence="3">Endonuclease that specifically degrades the RNA of RNA-DNA hybrids.</text>
</comment>
<protein>
    <recommendedName>
        <fullName evidence="6">Ribonuclease H</fullName>
        <ecNumber evidence="5">3.1.26.4</ecNumber>
    </recommendedName>
</protein>
<comment type="catalytic activity">
    <reaction evidence="1">
        <text>Endonucleolytic cleavage to 5'-phosphomonoester.</text>
        <dbReference type="EC" id="3.1.26.4"/>
    </reaction>
</comment>
<feature type="domain" description="RNase H type-1" evidence="12">
    <location>
        <begin position="70"/>
        <end position="241"/>
    </location>
</feature>
<gene>
    <name evidence="13" type="ORF">NMOB1V02_LOCUS8179</name>
</gene>
<keyword evidence="10" id="KW-0378">Hydrolase</keyword>
<dbReference type="PROSITE" id="PS50879">
    <property type="entry name" value="RNASE_H_1"/>
    <property type="match status" value="2"/>
</dbReference>
<keyword evidence="14" id="KW-1185">Reference proteome</keyword>
<feature type="domain" description="RNase H type-1" evidence="12">
    <location>
        <begin position="413"/>
        <end position="556"/>
    </location>
</feature>
<dbReference type="PANTHER" id="PTHR10642:SF26">
    <property type="entry name" value="RIBONUCLEASE H1"/>
    <property type="match status" value="1"/>
</dbReference>
<evidence type="ECO:0000256" key="9">
    <source>
        <dbReference type="ARBA" id="ARBA00022759"/>
    </source>
</evidence>
<accession>A0A7R9BV30</accession>
<dbReference type="AlphaFoldDB" id="A0A7R9BV30"/>
<dbReference type="InterPro" id="IPR050092">
    <property type="entry name" value="RNase_H"/>
</dbReference>
<evidence type="ECO:0000313" key="14">
    <source>
        <dbReference type="Proteomes" id="UP000678499"/>
    </source>
</evidence>
<dbReference type="GO" id="GO:0003676">
    <property type="term" value="F:nucleic acid binding"/>
    <property type="evidence" value="ECO:0007669"/>
    <property type="project" value="InterPro"/>
</dbReference>
<evidence type="ECO:0000256" key="1">
    <source>
        <dbReference type="ARBA" id="ARBA00000077"/>
    </source>
</evidence>
<dbReference type="SUPFAM" id="SSF53098">
    <property type="entry name" value="Ribonuclease H-like"/>
    <property type="match status" value="2"/>
</dbReference>
<dbReference type="InterPro" id="IPR012337">
    <property type="entry name" value="RNaseH-like_sf"/>
</dbReference>
<evidence type="ECO:0000256" key="10">
    <source>
        <dbReference type="ARBA" id="ARBA00022801"/>
    </source>
</evidence>
<evidence type="ECO:0000256" key="4">
    <source>
        <dbReference type="ARBA" id="ARBA00005300"/>
    </source>
</evidence>
<evidence type="ECO:0000256" key="3">
    <source>
        <dbReference type="ARBA" id="ARBA00004065"/>
    </source>
</evidence>
<dbReference type="Proteomes" id="UP000678499">
    <property type="component" value="Unassembled WGS sequence"/>
</dbReference>
<dbReference type="InterPro" id="IPR036397">
    <property type="entry name" value="RNaseH_sf"/>
</dbReference>
<evidence type="ECO:0000256" key="7">
    <source>
        <dbReference type="ARBA" id="ARBA00022722"/>
    </source>
</evidence>
<keyword evidence="8" id="KW-0479">Metal-binding</keyword>
<comment type="cofactor">
    <cofactor evidence="2">
        <name>Mg(2+)</name>
        <dbReference type="ChEBI" id="CHEBI:18420"/>
    </cofactor>
</comment>
<dbReference type="InterPro" id="IPR037056">
    <property type="entry name" value="RNase_H1_N_sf"/>
</dbReference>
<dbReference type="GO" id="GO:0043137">
    <property type="term" value="P:DNA replication, removal of RNA primer"/>
    <property type="evidence" value="ECO:0007669"/>
    <property type="project" value="TreeGrafter"/>
</dbReference>